<dbReference type="AlphaFoldDB" id="A0AAD2FJG0"/>
<evidence type="ECO:0000313" key="6">
    <source>
        <dbReference type="EMBL" id="CAJ1943259.1"/>
    </source>
</evidence>
<dbReference type="PANTHER" id="PTHR11709">
    <property type="entry name" value="MULTI-COPPER OXIDASE"/>
    <property type="match status" value="1"/>
</dbReference>
<dbReference type="InterPro" id="IPR045087">
    <property type="entry name" value="Cu-oxidase_fam"/>
</dbReference>
<dbReference type="Pfam" id="PF07731">
    <property type="entry name" value="Cu-oxidase_2"/>
    <property type="match status" value="1"/>
</dbReference>
<dbReference type="InterPro" id="IPR008972">
    <property type="entry name" value="Cupredoxin"/>
</dbReference>
<keyword evidence="1" id="KW-0479">Metal-binding</keyword>
<keyword evidence="3" id="KW-0732">Signal</keyword>
<dbReference type="Proteomes" id="UP001295423">
    <property type="component" value="Unassembled WGS sequence"/>
</dbReference>
<evidence type="ECO:0000313" key="7">
    <source>
        <dbReference type="Proteomes" id="UP001295423"/>
    </source>
</evidence>
<dbReference type="InterPro" id="IPR011706">
    <property type="entry name" value="Cu-oxidase_C"/>
</dbReference>
<dbReference type="InterPro" id="IPR001117">
    <property type="entry name" value="Cu-oxidase_2nd"/>
</dbReference>
<protein>
    <submittedName>
        <fullName evidence="6">Uncharacterized protein</fullName>
    </submittedName>
</protein>
<proteinExistence type="predicted"/>
<keyword evidence="7" id="KW-1185">Reference proteome</keyword>
<dbReference type="GO" id="GO:0005507">
    <property type="term" value="F:copper ion binding"/>
    <property type="evidence" value="ECO:0007669"/>
    <property type="project" value="InterPro"/>
</dbReference>
<dbReference type="Gene3D" id="2.60.40.420">
    <property type="entry name" value="Cupredoxins - blue copper proteins"/>
    <property type="match status" value="2"/>
</dbReference>
<feature type="chain" id="PRO_5042102034" evidence="3">
    <location>
        <begin position="19"/>
        <end position="593"/>
    </location>
</feature>
<dbReference type="PROSITE" id="PS00080">
    <property type="entry name" value="MULTICOPPER_OXIDASE2"/>
    <property type="match status" value="1"/>
</dbReference>
<evidence type="ECO:0000259" key="4">
    <source>
        <dbReference type="Pfam" id="PF00394"/>
    </source>
</evidence>
<accession>A0AAD2FJG0</accession>
<dbReference type="InterPro" id="IPR002355">
    <property type="entry name" value="Cu_oxidase_Cu_BS"/>
</dbReference>
<organism evidence="6 7">
    <name type="scientific">Cylindrotheca closterium</name>
    <dbReference type="NCBI Taxonomy" id="2856"/>
    <lineage>
        <taxon>Eukaryota</taxon>
        <taxon>Sar</taxon>
        <taxon>Stramenopiles</taxon>
        <taxon>Ochrophyta</taxon>
        <taxon>Bacillariophyta</taxon>
        <taxon>Bacillariophyceae</taxon>
        <taxon>Bacillariophycidae</taxon>
        <taxon>Bacillariales</taxon>
        <taxon>Bacillariaceae</taxon>
        <taxon>Cylindrotheca</taxon>
    </lineage>
</organism>
<feature type="domain" description="Plastocyanin-like" evidence="4">
    <location>
        <begin position="252"/>
        <end position="338"/>
    </location>
</feature>
<dbReference type="GO" id="GO:0016491">
    <property type="term" value="F:oxidoreductase activity"/>
    <property type="evidence" value="ECO:0007669"/>
    <property type="project" value="InterPro"/>
</dbReference>
<name>A0AAD2FJG0_9STRA</name>
<feature type="region of interest" description="Disordered" evidence="2">
    <location>
        <begin position="539"/>
        <end position="567"/>
    </location>
</feature>
<comment type="caution">
    <text evidence="6">The sequence shown here is derived from an EMBL/GenBank/DDBJ whole genome shotgun (WGS) entry which is preliminary data.</text>
</comment>
<dbReference type="EMBL" id="CAKOGP040001113">
    <property type="protein sequence ID" value="CAJ1943259.1"/>
    <property type="molecule type" value="Genomic_DNA"/>
</dbReference>
<dbReference type="Pfam" id="PF00394">
    <property type="entry name" value="Cu-oxidase"/>
    <property type="match status" value="1"/>
</dbReference>
<feature type="domain" description="Plastocyanin-like" evidence="5">
    <location>
        <begin position="437"/>
        <end position="539"/>
    </location>
</feature>
<dbReference type="SUPFAM" id="SSF49503">
    <property type="entry name" value="Cupredoxins"/>
    <property type="match status" value="3"/>
</dbReference>
<reference evidence="6" key="1">
    <citation type="submission" date="2023-08" db="EMBL/GenBank/DDBJ databases">
        <authorList>
            <person name="Audoor S."/>
            <person name="Bilcke G."/>
        </authorList>
    </citation>
    <scope>NUCLEOTIDE SEQUENCE</scope>
</reference>
<evidence type="ECO:0000256" key="3">
    <source>
        <dbReference type="SAM" id="SignalP"/>
    </source>
</evidence>
<feature type="signal peptide" evidence="3">
    <location>
        <begin position="1"/>
        <end position="18"/>
    </location>
</feature>
<evidence type="ECO:0000259" key="5">
    <source>
        <dbReference type="Pfam" id="PF07731"/>
    </source>
</evidence>
<evidence type="ECO:0000256" key="1">
    <source>
        <dbReference type="ARBA" id="ARBA00022723"/>
    </source>
</evidence>
<evidence type="ECO:0000256" key="2">
    <source>
        <dbReference type="SAM" id="MobiDB-lite"/>
    </source>
</evidence>
<dbReference type="PANTHER" id="PTHR11709:SF518">
    <property type="entry name" value="MULTICOPPER OXIDASE"/>
    <property type="match status" value="1"/>
</dbReference>
<sequence>MKVALTFLLATLAAVVSAEHLGNPADEYKSENGLLEVTLTVGMVESLNGTRVAPGYNGKPMGPTLRVSPGDTLRVTLVNGLETTATDRQLYEYVMDEESDYVNKTIVYNRLSAIGNVYSPEYGFWGLGYSNLHFHGLENPPHKEELLTYVGQDETKVYEVKIPDDQEPGLFWYHNHVHGATVYAYLSSLMGAIIIEGTDSDITKAPGIENATEVVMLFSEYLQSPEGNFPMPIFPIVMSFGWETITNGYLAAETNYEFTEGETVLFRTISANVDPDHNFVVPGMTFYIVAVDGLPLPEPIPTDVVKIPSGGRVEFIGRFEQAGTYNMTREAWGSHIIPNAEACQAAFGIPAYPCISHDVDKPIGTITVAPASEPLDALPPLADSIELPEYSDRLKCLGERPIAANKNVTFEQKQGWPLFQIEYDGDFVPPGVAFGVDGALGTPNRVSGTIMADSCEEWHVEFVPPIGHPFHSHAGKFYLLAEGGVAVEDVVWRDTYSTFAPSIDVKICWDRVGVEDVVMVHCHAATHLDTGMLTNMNVSSNPDGDTCGVPSSTATGDDSVPSNPETSNSFRNDIVSVAAGILVATSFALMTSI</sequence>
<gene>
    <name evidence="6" type="ORF">CYCCA115_LOCUS8350</name>
</gene>